<sequence>MSTNDAIDLARRAIVHAAHRDAASGNIVRKQQLKFNHSGSCLICYQCDEIVVTAANLTTPPGCNKMNVNKTYCTIGIDFNNDDTGRMNIESETYHQAYGYNEDFVLLGLTIKSSGSYGYGLTYHCLTDGCNEPKLSKLQLLLNSITIEHNVDVILPLLYVPTPDIPLTCSRYTNFTNPNECYSQEQSSIFCVICFTSIDGIKNSICSDCLDNDDLISDLLLDERAYLLKTRKTSNHNFEVHCNIRECNRMDKIEQLRKLYRYDFDYNKFASQSISAWAFYNKNMIFFNVIILLILNKL</sequence>
<feature type="transmembrane region" description="Helical" evidence="1">
    <location>
        <begin position="277"/>
        <end position="295"/>
    </location>
</feature>
<reference evidence="2" key="1">
    <citation type="submission" date="2021-02" db="EMBL/GenBank/DDBJ databases">
        <authorList>
            <person name="Nowell W R."/>
        </authorList>
    </citation>
    <scope>NUCLEOTIDE SEQUENCE</scope>
</reference>
<dbReference type="AlphaFoldDB" id="A0A814S5Q2"/>
<proteinExistence type="predicted"/>
<dbReference type="EMBL" id="CAJNOT010001090">
    <property type="protein sequence ID" value="CAF1143544.1"/>
    <property type="molecule type" value="Genomic_DNA"/>
</dbReference>
<evidence type="ECO:0000313" key="2">
    <source>
        <dbReference type="EMBL" id="CAF1143544.1"/>
    </source>
</evidence>
<comment type="caution">
    <text evidence="2">The sequence shown here is derived from an EMBL/GenBank/DDBJ whole genome shotgun (WGS) entry which is preliminary data.</text>
</comment>
<protein>
    <submittedName>
        <fullName evidence="2">Uncharacterized protein</fullName>
    </submittedName>
</protein>
<name>A0A814S5Q2_9BILA</name>
<organism evidence="2 3">
    <name type="scientific">Rotaria sordida</name>
    <dbReference type="NCBI Taxonomy" id="392033"/>
    <lineage>
        <taxon>Eukaryota</taxon>
        <taxon>Metazoa</taxon>
        <taxon>Spiralia</taxon>
        <taxon>Gnathifera</taxon>
        <taxon>Rotifera</taxon>
        <taxon>Eurotatoria</taxon>
        <taxon>Bdelloidea</taxon>
        <taxon>Philodinida</taxon>
        <taxon>Philodinidae</taxon>
        <taxon>Rotaria</taxon>
    </lineage>
</organism>
<evidence type="ECO:0000313" key="3">
    <source>
        <dbReference type="Proteomes" id="UP000663864"/>
    </source>
</evidence>
<evidence type="ECO:0000256" key="1">
    <source>
        <dbReference type="SAM" id="Phobius"/>
    </source>
</evidence>
<keyword evidence="1" id="KW-0812">Transmembrane</keyword>
<keyword evidence="1" id="KW-0472">Membrane</keyword>
<dbReference type="Proteomes" id="UP000663864">
    <property type="component" value="Unassembled WGS sequence"/>
</dbReference>
<accession>A0A814S5Q2</accession>
<keyword evidence="1" id="KW-1133">Transmembrane helix</keyword>
<gene>
    <name evidence="2" type="ORF">ZHD862_LOCUS19776</name>
</gene>